<sequence length="197" mass="22340">MQNLEQQLDFILELDRLKAVYRQVMVKSDNNRRENSAEHSWHIAMMAQMLHVYAAEPVNVARVTTMLLIHDIVEIDAGDTFAFAAQAELDAQEAKELDAANRIFGLLPLEQYQEMLSLWTEFEAAETNDAKFAKAMDRVLPLLQNMKNDGGSWVKHNVSKSDVIARNNLLDGLAPKLWTYVAAQIELAVGKGWLRND</sequence>
<dbReference type="Proteomes" id="UP000202259">
    <property type="component" value="Chromosome"/>
</dbReference>
<protein>
    <submittedName>
        <fullName evidence="4">HD domain-containing protein</fullName>
    </submittedName>
</protein>
<name>A0A222GAT6_9GAMM</name>
<dbReference type="Gene3D" id="1.10.3210.10">
    <property type="entry name" value="Hypothetical protein af1432"/>
    <property type="match status" value="1"/>
</dbReference>
<feature type="domain" description="HD" evidence="3">
    <location>
        <begin position="14"/>
        <end position="178"/>
    </location>
</feature>
<dbReference type="AlphaFoldDB" id="A0A222GAT6"/>
<dbReference type="PANTHER" id="PTHR11845:SF13">
    <property type="entry name" value="5'-DEOXYNUCLEOTIDASE HDDC2"/>
    <property type="match status" value="1"/>
</dbReference>
<keyword evidence="2" id="KW-0378">Hydrolase</keyword>
<organism evidence="4 5">
    <name type="scientific">Cognaticolwellia beringensis</name>
    <dbReference type="NCBI Taxonomy" id="1967665"/>
    <lineage>
        <taxon>Bacteria</taxon>
        <taxon>Pseudomonadati</taxon>
        <taxon>Pseudomonadota</taxon>
        <taxon>Gammaproteobacteria</taxon>
        <taxon>Alteromonadales</taxon>
        <taxon>Colwelliaceae</taxon>
        <taxon>Cognaticolwellia</taxon>
    </lineage>
</organism>
<accession>A0A222GAT6</accession>
<dbReference type="RefSeq" id="WP_081152423.1">
    <property type="nucleotide sequence ID" value="NZ_CP020465.1"/>
</dbReference>
<dbReference type="SUPFAM" id="SSF109604">
    <property type="entry name" value="HD-domain/PDEase-like"/>
    <property type="match status" value="1"/>
</dbReference>
<evidence type="ECO:0000256" key="2">
    <source>
        <dbReference type="ARBA" id="ARBA00022801"/>
    </source>
</evidence>
<dbReference type="GO" id="GO:0046872">
    <property type="term" value="F:metal ion binding"/>
    <property type="evidence" value="ECO:0007669"/>
    <property type="project" value="UniProtKB-KW"/>
</dbReference>
<dbReference type="GO" id="GO:0002953">
    <property type="term" value="F:5'-deoxynucleotidase activity"/>
    <property type="evidence" value="ECO:0007669"/>
    <property type="project" value="InterPro"/>
</dbReference>
<dbReference type="Pfam" id="PF13023">
    <property type="entry name" value="HD_3"/>
    <property type="match status" value="1"/>
</dbReference>
<proteinExistence type="predicted"/>
<evidence type="ECO:0000313" key="4">
    <source>
        <dbReference type="EMBL" id="ASP48812.1"/>
    </source>
</evidence>
<dbReference type="EMBL" id="CP020465">
    <property type="protein sequence ID" value="ASP48812.1"/>
    <property type="molecule type" value="Genomic_DNA"/>
</dbReference>
<dbReference type="PANTHER" id="PTHR11845">
    <property type="entry name" value="5'-DEOXYNUCLEOTIDASE HDDC2"/>
    <property type="match status" value="1"/>
</dbReference>
<evidence type="ECO:0000256" key="1">
    <source>
        <dbReference type="ARBA" id="ARBA00022723"/>
    </source>
</evidence>
<gene>
    <name evidence="4" type="ORF">B5D82_14170</name>
</gene>
<reference evidence="4 5" key="1">
    <citation type="submission" date="2017-08" db="EMBL/GenBank/DDBJ databases">
        <title>Complete genome of Colwellia sp. NB097-1, a psychrophile bacterium ioslated from Bering Sea.</title>
        <authorList>
            <person name="Chen X."/>
        </authorList>
    </citation>
    <scope>NUCLEOTIDE SEQUENCE [LARGE SCALE GENOMIC DNA]</scope>
    <source>
        <strain evidence="4 5">NB097-1</strain>
    </source>
</reference>
<dbReference type="InterPro" id="IPR039356">
    <property type="entry name" value="YfbR/HDDC2"/>
</dbReference>
<dbReference type="InterPro" id="IPR006674">
    <property type="entry name" value="HD_domain"/>
</dbReference>
<keyword evidence="5" id="KW-1185">Reference proteome</keyword>
<evidence type="ECO:0000259" key="3">
    <source>
        <dbReference type="Pfam" id="PF13023"/>
    </source>
</evidence>
<keyword evidence="1" id="KW-0479">Metal-binding</keyword>
<dbReference type="OrthoDB" id="9796032at2"/>
<dbReference type="KEGG" id="cber:B5D82_14170"/>
<dbReference type="GO" id="GO:0005737">
    <property type="term" value="C:cytoplasm"/>
    <property type="evidence" value="ECO:0007669"/>
    <property type="project" value="TreeGrafter"/>
</dbReference>
<evidence type="ECO:0000313" key="5">
    <source>
        <dbReference type="Proteomes" id="UP000202259"/>
    </source>
</evidence>